<dbReference type="InterPro" id="IPR052907">
    <property type="entry name" value="Beta-lactamase/esterase"/>
</dbReference>
<sequence>MTDSHNNNNKRDDQVNIHLEQQMQQLLNKLQLDDAPAGGSLVVYQAGKCIAQASVGMAQLGVDWQPDTLSLNFSTGKGIIATLVHVLVSAQLLDYDTTIASYWPAFATNGKADITLRAVMSHQANLFAITSIDADSETLLDWEAMLVNVAAMPITKPDNADIYNSAYSALVYGWVLGGLIEAATDMSLAEALRHYLTEPLGIADSCYFGVPAGKIDDVATVVKHFATEDSATANLMNSDSSQRSKRRKPVLKADSEQTLNIYANLPSHPCWQQFAISRNLSPINTQLNSNQINRLYFDHSQLNLKNYKAALIPTSQTPLDYYDKRALQAVLPAVNGVASAKALATIYGMLANGGVWQGQILINPATFTELSTPQVSGMDAVMPTNMEWRLGYHRLVQLCHEQTQGFGHMGYNGSVAWCDPARQLSFAFVHNFDVTMLNDIRQFALTEALLGMIKTTTR</sequence>
<proteinExistence type="predicted"/>
<comment type="caution">
    <text evidence="2">The sequence shown here is derived from an EMBL/GenBank/DDBJ whole genome shotgun (WGS) entry which is preliminary data.</text>
</comment>
<dbReference type="InterPro" id="IPR012338">
    <property type="entry name" value="Beta-lactam/transpept-like"/>
</dbReference>
<dbReference type="Proteomes" id="UP000321903">
    <property type="component" value="Unassembled WGS sequence"/>
</dbReference>
<dbReference type="SUPFAM" id="SSF56601">
    <property type="entry name" value="beta-lactamase/transpeptidase-like"/>
    <property type="match status" value="1"/>
</dbReference>
<feature type="domain" description="Beta-lactamase-related" evidence="1">
    <location>
        <begin position="36"/>
        <end position="435"/>
    </location>
</feature>
<dbReference type="EMBL" id="VORZ01000001">
    <property type="protein sequence ID" value="TXD98138.1"/>
    <property type="molecule type" value="Genomic_DNA"/>
</dbReference>
<dbReference type="AlphaFoldDB" id="A0A5C7A4R2"/>
<organism evidence="2 3">
    <name type="scientific">Psychrobacter frigidicola</name>
    <dbReference type="NCBI Taxonomy" id="45611"/>
    <lineage>
        <taxon>Bacteria</taxon>
        <taxon>Pseudomonadati</taxon>
        <taxon>Pseudomonadota</taxon>
        <taxon>Gammaproteobacteria</taxon>
        <taxon>Moraxellales</taxon>
        <taxon>Moraxellaceae</taxon>
        <taxon>Psychrobacter</taxon>
    </lineage>
</organism>
<dbReference type="PANTHER" id="PTHR43319:SF3">
    <property type="entry name" value="BETA-LACTAMASE-RELATED DOMAIN-CONTAINING PROTEIN"/>
    <property type="match status" value="1"/>
</dbReference>
<accession>A0A5C7A4R2</accession>
<dbReference type="Pfam" id="PF00144">
    <property type="entry name" value="Beta-lactamase"/>
    <property type="match status" value="1"/>
</dbReference>
<evidence type="ECO:0000313" key="2">
    <source>
        <dbReference type="EMBL" id="TXD98138.1"/>
    </source>
</evidence>
<dbReference type="OrthoDB" id="5705574at2"/>
<reference evidence="2 3" key="1">
    <citation type="submission" date="2019-08" db="EMBL/GenBank/DDBJ databases">
        <title>Genome sequence of Psychrobacter frigidicola ACAM304 (type strain).</title>
        <authorList>
            <person name="Bowman J.P."/>
        </authorList>
    </citation>
    <scope>NUCLEOTIDE SEQUENCE [LARGE SCALE GENOMIC DNA]</scope>
    <source>
        <strain evidence="2 3">ACAM 304</strain>
    </source>
</reference>
<keyword evidence="3" id="KW-1185">Reference proteome</keyword>
<gene>
    <name evidence="2" type="ORF">ES754_04145</name>
</gene>
<dbReference type="InterPro" id="IPR001466">
    <property type="entry name" value="Beta-lactam-related"/>
</dbReference>
<dbReference type="PANTHER" id="PTHR43319">
    <property type="entry name" value="BETA-LACTAMASE-RELATED"/>
    <property type="match status" value="1"/>
</dbReference>
<protein>
    <submittedName>
        <fullName evidence="2">Beta-lactamase family protein</fullName>
    </submittedName>
</protein>
<dbReference type="Gene3D" id="3.40.710.10">
    <property type="entry name" value="DD-peptidase/beta-lactamase superfamily"/>
    <property type="match status" value="2"/>
</dbReference>
<evidence type="ECO:0000313" key="3">
    <source>
        <dbReference type="Proteomes" id="UP000321903"/>
    </source>
</evidence>
<evidence type="ECO:0000259" key="1">
    <source>
        <dbReference type="Pfam" id="PF00144"/>
    </source>
</evidence>
<dbReference type="RefSeq" id="WP_147222309.1">
    <property type="nucleotide sequence ID" value="NZ_CAJGYY010000001.1"/>
</dbReference>
<name>A0A5C7A4R2_9GAMM</name>